<organism evidence="1 2">
    <name type="scientific">Listeria farberi</name>
    <dbReference type="NCBI Taxonomy" id="2713500"/>
    <lineage>
        <taxon>Bacteria</taxon>
        <taxon>Bacillati</taxon>
        <taxon>Bacillota</taxon>
        <taxon>Bacilli</taxon>
        <taxon>Bacillales</taxon>
        <taxon>Listeriaceae</taxon>
        <taxon>Listeria</taxon>
    </lineage>
</organism>
<dbReference type="EMBL" id="JAARZO010000005">
    <property type="protein sequence ID" value="MBC2288580.1"/>
    <property type="molecule type" value="Genomic_DNA"/>
</dbReference>
<dbReference type="AlphaFoldDB" id="A0A7X0ZJS8"/>
<gene>
    <name evidence="1" type="ORF">HCB47_13245</name>
</gene>
<comment type="caution">
    <text evidence="1">The sequence shown here is derived from an EMBL/GenBank/DDBJ whole genome shotgun (WGS) entry which is preliminary data.</text>
</comment>
<accession>A0A7X0ZJS8</accession>
<proteinExistence type="predicted"/>
<dbReference type="Proteomes" id="UP000558070">
    <property type="component" value="Unassembled WGS sequence"/>
</dbReference>
<dbReference type="RefSeq" id="WP_185608149.1">
    <property type="nucleotide sequence ID" value="NZ_JAARZO010000005.1"/>
</dbReference>
<sequence length="84" mass="9571">MAVNEFQVTNEFLLNIIEDALRNCNLKEVDAVHIEVLPQVPSGKTMFKFCIVRDLNESADQEFNIKTGDKLNLKFNITNGEKDV</sequence>
<reference evidence="1 2" key="1">
    <citation type="submission" date="2020-03" db="EMBL/GenBank/DDBJ databases">
        <title>Soil Listeria distribution.</title>
        <authorList>
            <person name="Liao J."/>
            <person name="Wiedmann M."/>
        </authorList>
    </citation>
    <scope>NUCLEOTIDE SEQUENCE [LARGE SCALE GENOMIC DNA]</scope>
    <source>
        <strain evidence="1 2">FSL L7-0072</strain>
    </source>
</reference>
<protein>
    <submittedName>
        <fullName evidence="1">Uncharacterized protein</fullName>
    </submittedName>
</protein>
<evidence type="ECO:0000313" key="1">
    <source>
        <dbReference type="EMBL" id="MBC2288580.1"/>
    </source>
</evidence>
<evidence type="ECO:0000313" key="2">
    <source>
        <dbReference type="Proteomes" id="UP000558070"/>
    </source>
</evidence>
<name>A0A7X0ZJS8_9LIST</name>